<evidence type="ECO:0000313" key="7">
    <source>
        <dbReference type="EMBL" id="QSP94299.1"/>
    </source>
</evidence>
<dbReference type="RefSeq" id="WP_206643520.1">
    <property type="nucleotide sequence ID" value="NZ_CP071247.1"/>
</dbReference>
<feature type="domain" description="OmpA-like" evidence="6">
    <location>
        <begin position="175"/>
        <end position="288"/>
    </location>
</feature>
<gene>
    <name evidence="7" type="ORF">LPB19_14090</name>
</gene>
<dbReference type="InterPro" id="IPR006665">
    <property type="entry name" value="OmpA-like"/>
</dbReference>
<proteinExistence type="predicted"/>
<dbReference type="Pfam" id="PF00691">
    <property type="entry name" value="OmpA"/>
    <property type="match status" value="1"/>
</dbReference>
<evidence type="ECO:0000256" key="2">
    <source>
        <dbReference type="ARBA" id="ARBA00023136"/>
    </source>
</evidence>
<protein>
    <submittedName>
        <fullName evidence="7">OmpA family protein</fullName>
    </submittedName>
</protein>
<evidence type="ECO:0000256" key="3">
    <source>
        <dbReference type="PROSITE-ProRule" id="PRU00473"/>
    </source>
</evidence>
<accession>A0ABX7MPV9</accession>
<keyword evidence="2 3" id="KW-0472">Membrane</keyword>
<dbReference type="CDD" id="cd07185">
    <property type="entry name" value="OmpA_C-like"/>
    <property type="match status" value="1"/>
</dbReference>
<dbReference type="InterPro" id="IPR050330">
    <property type="entry name" value="Bact_OuterMem_StrucFunc"/>
</dbReference>
<evidence type="ECO:0000256" key="5">
    <source>
        <dbReference type="SAM" id="SignalP"/>
    </source>
</evidence>
<reference evidence="7 8" key="1">
    <citation type="submission" date="2021-03" db="EMBL/GenBank/DDBJ databases">
        <title>Genome sequencing of Marinobacter sp. LPB0319.</title>
        <authorList>
            <person name="Kim J."/>
        </authorList>
    </citation>
    <scope>NUCLEOTIDE SEQUENCE [LARGE SCALE GENOMIC DNA]</scope>
    <source>
        <strain evidence="7 8">LPB0319</strain>
    </source>
</reference>
<dbReference type="Gene3D" id="3.30.1330.60">
    <property type="entry name" value="OmpA-like domain"/>
    <property type="match status" value="1"/>
</dbReference>
<comment type="subcellular location">
    <subcellularLocation>
        <location evidence="1">Cell outer membrane</location>
    </subcellularLocation>
</comment>
<feature type="region of interest" description="Disordered" evidence="4">
    <location>
        <begin position="286"/>
        <end position="305"/>
    </location>
</feature>
<dbReference type="PRINTS" id="PR01021">
    <property type="entry name" value="OMPADOMAIN"/>
</dbReference>
<dbReference type="SUPFAM" id="SSF103088">
    <property type="entry name" value="OmpA-like"/>
    <property type="match status" value="1"/>
</dbReference>
<name>A0ABX7MPV9_9GAMM</name>
<dbReference type="Proteomes" id="UP000663555">
    <property type="component" value="Chromosome"/>
</dbReference>
<dbReference type="PRINTS" id="PR01023">
    <property type="entry name" value="NAFLGMOTY"/>
</dbReference>
<organism evidence="7 8">
    <name type="scientific">Marinobacter salinisoli</name>
    <dbReference type="NCBI Taxonomy" id="2769486"/>
    <lineage>
        <taxon>Bacteria</taxon>
        <taxon>Pseudomonadati</taxon>
        <taxon>Pseudomonadota</taxon>
        <taxon>Gammaproteobacteria</taxon>
        <taxon>Pseudomonadales</taxon>
        <taxon>Marinobacteraceae</taxon>
        <taxon>Marinobacter</taxon>
    </lineage>
</organism>
<dbReference type="PANTHER" id="PTHR30329:SF17">
    <property type="entry name" value="LIPOPROTEIN YFIB-RELATED"/>
    <property type="match status" value="1"/>
</dbReference>
<dbReference type="Pfam" id="PF18393">
    <property type="entry name" value="MotY_N"/>
    <property type="match status" value="1"/>
</dbReference>
<evidence type="ECO:0000256" key="4">
    <source>
        <dbReference type="SAM" id="MobiDB-lite"/>
    </source>
</evidence>
<dbReference type="PROSITE" id="PS51257">
    <property type="entry name" value="PROKAR_LIPOPROTEIN"/>
    <property type="match status" value="1"/>
</dbReference>
<dbReference type="PROSITE" id="PS51123">
    <property type="entry name" value="OMPA_2"/>
    <property type="match status" value="1"/>
</dbReference>
<evidence type="ECO:0000259" key="6">
    <source>
        <dbReference type="PROSITE" id="PS51123"/>
    </source>
</evidence>
<sequence length="305" mass="33304">MTVPAQKSAFRHLGAAALLWASAVGCHAGSFGAGIENSRWYLAESVFECSLVHEVPGYGKAVFRHRAGEDLSFFLESALPLMRPGRGELVVEAPEWRPGVPPTPVGQVDVSDTPRPVSVDHRQAMAMVQGLLNGMRPTVTRTSRFGGQPVRVHVSNVNFAGHFESYRNCAANLLPVNYDQIRRSRIAFSSGSARLSATDRQLLDNIAIYVLADSTVEQVFVDGHSDRLGSRIDNRALSEDRANVVADYLKARGIAGDKLIVRAHGDQYPVSRRPADNRRTNIRLQREGERPEFQQANGYGGGSAG</sequence>
<dbReference type="InterPro" id="IPR041544">
    <property type="entry name" value="MotY_N"/>
</dbReference>
<feature type="chain" id="PRO_5046523426" evidence="5">
    <location>
        <begin position="29"/>
        <end position="305"/>
    </location>
</feature>
<feature type="signal peptide" evidence="5">
    <location>
        <begin position="1"/>
        <end position="28"/>
    </location>
</feature>
<keyword evidence="8" id="KW-1185">Reference proteome</keyword>
<dbReference type="Gene3D" id="2.60.40.2540">
    <property type="match status" value="1"/>
</dbReference>
<dbReference type="InterPro" id="IPR006664">
    <property type="entry name" value="OMP_bac"/>
</dbReference>
<evidence type="ECO:0000313" key="8">
    <source>
        <dbReference type="Proteomes" id="UP000663555"/>
    </source>
</evidence>
<evidence type="ECO:0000256" key="1">
    <source>
        <dbReference type="ARBA" id="ARBA00004442"/>
    </source>
</evidence>
<dbReference type="InterPro" id="IPR036737">
    <property type="entry name" value="OmpA-like_sf"/>
</dbReference>
<dbReference type="PANTHER" id="PTHR30329">
    <property type="entry name" value="STATOR ELEMENT OF FLAGELLAR MOTOR COMPLEX"/>
    <property type="match status" value="1"/>
</dbReference>
<dbReference type="EMBL" id="CP071247">
    <property type="protein sequence ID" value="QSP94299.1"/>
    <property type="molecule type" value="Genomic_DNA"/>
</dbReference>
<keyword evidence="5" id="KW-0732">Signal</keyword>